<organism evidence="2 3">
    <name type="scientific">Rangifer tarandus platyrhynchus</name>
    <name type="common">Svalbard reindeer</name>
    <dbReference type="NCBI Taxonomy" id="3082113"/>
    <lineage>
        <taxon>Eukaryota</taxon>
        <taxon>Metazoa</taxon>
        <taxon>Chordata</taxon>
        <taxon>Craniata</taxon>
        <taxon>Vertebrata</taxon>
        <taxon>Euteleostomi</taxon>
        <taxon>Mammalia</taxon>
        <taxon>Eutheria</taxon>
        <taxon>Laurasiatheria</taxon>
        <taxon>Artiodactyla</taxon>
        <taxon>Ruminantia</taxon>
        <taxon>Pecora</taxon>
        <taxon>Cervidae</taxon>
        <taxon>Odocoileinae</taxon>
        <taxon>Rangifer</taxon>
    </lineage>
</organism>
<feature type="compositionally biased region" description="Basic and acidic residues" evidence="1">
    <location>
        <begin position="122"/>
        <end position="136"/>
    </location>
</feature>
<feature type="compositionally biased region" description="Polar residues" evidence="1">
    <location>
        <begin position="72"/>
        <end position="83"/>
    </location>
</feature>
<dbReference type="EMBL" id="OX459951">
    <property type="protein sequence ID" value="CAI9157248.1"/>
    <property type="molecule type" value="Genomic_DNA"/>
</dbReference>
<sequence>MLSAPPLPAPGNYFLPLILPLETRLANPRRLQVNFHPPPPARLGARVGVPARAGEGPVAPTAGTRCLPPPHQHTQTLSTSRFTAGSGSRGAGLRRIPRRAHGAHTDPPAARQRRLPHSTQPRRAEQPGRAREEAARAEGSPALEADPQAASRRRLQPRPPHRAPPWGHLP</sequence>
<name>A0ABN8Y9W8_RANTA</name>
<keyword evidence="3" id="KW-1185">Reference proteome</keyword>
<proteinExistence type="predicted"/>
<gene>
    <name evidence="2" type="ORF">MRATA1EN1_LOCUS6210</name>
</gene>
<evidence type="ECO:0000313" key="2">
    <source>
        <dbReference type="EMBL" id="CAI9157248.1"/>
    </source>
</evidence>
<dbReference type="Proteomes" id="UP001176941">
    <property type="component" value="Chromosome 15"/>
</dbReference>
<evidence type="ECO:0000256" key="1">
    <source>
        <dbReference type="SAM" id="MobiDB-lite"/>
    </source>
</evidence>
<feature type="compositionally biased region" description="Basic residues" evidence="1">
    <location>
        <begin position="151"/>
        <end position="161"/>
    </location>
</feature>
<accession>A0ABN8Y9W8</accession>
<evidence type="ECO:0000313" key="3">
    <source>
        <dbReference type="Proteomes" id="UP001176941"/>
    </source>
</evidence>
<protein>
    <submittedName>
        <fullName evidence="2">Uncharacterized protein</fullName>
    </submittedName>
</protein>
<reference evidence="2" key="1">
    <citation type="submission" date="2023-04" db="EMBL/GenBank/DDBJ databases">
        <authorList>
            <consortium name="ELIXIR-Norway"/>
        </authorList>
    </citation>
    <scope>NUCLEOTIDE SEQUENCE [LARGE SCALE GENOMIC DNA]</scope>
</reference>
<feature type="region of interest" description="Disordered" evidence="1">
    <location>
        <begin position="54"/>
        <end position="170"/>
    </location>
</feature>